<keyword evidence="3 6" id="KW-0067">ATP-binding</keyword>
<dbReference type="KEGG" id="alam:RT761_01766"/>
<keyword evidence="2" id="KW-0547">Nucleotide-binding</keyword>
<dbReference type="PANTHER" id="PTHR24220">
    <property type="entry name" value="IMPORT ATP-BINDING PROTEIN"/>
    <property type="match status" value="1"/>
</dbReference>
<dbReference type="FunFam" id="3.40.50.300:FF:000032">
    <property type="entry name" value="Export ABC transporter ATP-binding protein"/>
    <property type="match status" value="1"/>
</dbReference>
<evidence type="ECO:0000313" key="6">
    <source>
        <dbReference type="EMBL" id="QPM68545.1"/>
    </source>
</evidence>
<evidence type="ECO:0000313" key="7">
    <source>
        <dbReference type="Proteomes" id="UP000594463"/>
    </source>
</evidence>
<proteinExistence type="inferred from homology"/>
<name>A0A7T1F3L9_ATRLM</name>
<dbReference type="GO" id="GO:0016887">
    <property type="term" value="F:ATP hydrolysis activity"/>
    <property type="evidence" value="ECO:0007669"/>
    <property type="project" value="InterPro"/>
</dbReference>
<accession>A0A7T1F3L9</accession>
<dbReference type="SUPFAM" id="SSF52540">
    <property type="entry name" value="P-loop containing nucleoside triphosphate hydrolases"/>
    <property type="match status" value="1"/>
</dbReference>
<dbReference type="InterPro" id="IPR003593">
    <property type="entry name" value="AAA+_ATPase"/>
</dbReference>
<dbReference type="Pfam" id="PF00005">
    <property type="entry name" value="ABC_tran"/>
    <property type="match status" value="1"/>
</dbReference>
<evidence type="ECO:0000256" key="3">
    <source>
        <dbReference type="ARBA" id="ARBA00022840"/>
    </source>
</evidence>
<dbReference type="PANTHER" id="PTHR24220:SF86">
    <property type="entry name" value="ABC TRANSPORTER ABCH.1"/>
    <property type="match status" value="1"/>
</dbReference>
<evidence type="ECO:0000259" key="5">
    <source>
        <dbReference type="PROSITE" id="PS50893"/>
    </source>
</evidence>
<dbReference type="InterPro" id="IPR003439">
    <property type="entry name" value="ABC_transporter-like_ATP-bd"/>
</dbReference>
<dbReference type="PROSITE" id="PS50893">
    <property type="entry name" value="ABC_TRANSPORTER_2"/>
    <property type="match status" value="1"/>
</dbReference>
<dbReference type="InterPro" id="IPR015854">
    <property type="entry name" value="ABC_transpr_LolD-like"/>
</dbReference>
<comment type="similarity">
    <text evidence="4">Belongs to the ABC transporter superfamily. Macrolide exporter (TC 3.A.1.122) family.</text>
</comment>
<evidence type="ECO:0000256" key="4">
    <source>
        <dbReference type="ARBA" id="ARBA00038388"/>
    </source>
</evidence>
<dbReference type="GO" id="GO:0022857">
    <property type="term" value="F:transmembrane transporter activity"/>
    <property type="evidence" value="ECO:0007669"/>
    <property type="project" value="TreeGrafter"/>
</dbReference>
<dbReference type="Gene3D" id="3.40.50.300">
    <property type="entry name" value="P-loop containing nucleotide triphosphate hydrolases"/>
    <property type="match status" value="1"/>
</dbReference>
<dbReference type="PROSITE" id="PS00211">
    <property type="entry name" value="ABC_TRANSPORTER_1"/>
    <property type="match status" value="1"/>
</dbReference>
<dbReference type="GO" id="GO:0005524">
    <property type="term" value="F:ATP binding"/>
    <property type="evidence" value="ECO:0007669"/>
    <property type="project" value="UniProtKB-KW"/>
</dbReference>
<keyword evidence="1" id="KW-0813">Transport</keyword>
<organism evidence="6 7">
    <name type="scientific">Atribacter laminatus</name>
    <dbReference type="NCBI Taxonomy" id="2847778"/>
    <lineage>
        <taxon>Bacteria</taxon>
        <taxon>Pseudomonadati</taxon>
        <taxon>Atribacterota</taxon>
        <taxon>Atribacteria</taxon>
        <taxon>Atribacterales</taxon>
        <taxon>Atribacteraceae</taxon>
        <taxon>Atribacter</taxon>
    </lineage>
</organism>
<dbReference type="GO" id="GO:0098796">
    <property type="term" value="C:membrane protein complex"/>
    <property type="evidence" value="ECO:0007669"/>
    <property type="project" value="UniProtKB-ARBA"/>
</dbReference>
<dbReference type="InterPro" id="IPR027417">
    <property type="entry name" value="P-loop_NTPase"/>
</dbReference>
<dbReference type="EC" id="3.6.3.-" evidence="6"/>
<dbReference type="SMART" id="SM00382">
    <property type="entry name" value="AAA"/>
    <property type="match status" value="1"/>
</dbReference>
<dbReference type="AlphaFoldDB" id="A0A7T1F3L9"/>
<evidence type="ECO:0000256" key="1">
    <source>
        <dbReference type="ARBA" id="ARBA00022448"/>
    </source>
</evidence>
<sequence>MVSELTKIYRTGSVEVIALKDVSFQVNKDEFIAIMGPSGSGKSTLMYIIGCLDRATRGSYYFEGQEVSRLKENTLAIIRNKKIGFVFQTYNLLPRLNAFQNVELPLIYAGISGTQRKKIVKNALIQVGLEDRLFHRPNQLSGGESQRVGIARALVNDPSILLADEPTGNLDSKTGEEVMQIFQNLNEQGKTILLVTHEREIAQHTKRILHFHDGRLVGDELVEKPLQASEQLKHISTSVP</sequence>
<dbReference type="InterPro" id="IPR017871">
    <property type="entry name" value="ABC_transporter-like_CS"/>
</dbReference>
<dbReference type="RefSeq" id="WP_246465123.1">
    <property type="nucleotide sequence ID" value="NZ_CP065383.1"/>
</dbReference>
<reference evidence="6 7" key="1">
    <citation type="journal article" date="2021" name="Nat. Commun.">
        <title>Isolation of a member of the candidate phylum Atribacteria reveals a unique cell membrane structure.</title>
        <authorList>
            <person name="Taiki K."/>
            <person name="Nobu M.K."/>
            <person name="Kusada H."/>
            <person name="Meng X.-Y."/>
            <person name="Hosoki N."/>
            <person name="Uematsu K."/>
            <person name="Yoshioka H."/>
            <person name="Kamagata Y."/>
            <person name="Tamaki H."/>
        </authorList>
    </citation>
    <scope>NUCLEOTIDE SEQUENCE [LARGE SCALE GENOMIC DNA]</scope>
    <source>
        <strain evidence="6 7">RT761</strain>
    </source>
</reference>
<dbReference type="CDD" id="cd03255">
    <property type="entry name" value="ABC_MJ0796_LolCDE_FtsE"/>
    <property type="match status" value="1"/>
</dbReference>
<gene>
    <name evidence="6" type="primary">yknY_3</name>
    <name evidence="6" type="ORF">RT761_01766</name>
</gene>
<dbReference type="InterPro" id="IPR017911">
    <property type="entry name" value="MacB-like_ATP-bd"/>
</dbReference>
<dbReference type="EMBL" id="CP065383">
    <property type="protein sequence ID" value="QPM68545.1"/>
    <property type="molecule type" value="Genomic_DNA"/>
</dbReference>
<keyword evidence="6" id="KW-0378">Hydrolase</keyword>
<feature type="domain" description="ABC transporter" evidence="5">
    <location>
        <begin position="3"/>
        <end position="238"/>
    </location>
</feature>
<evidence type="ECO:0000256" key="2">
    <source>
        <dbReference type="ARBA" id="ARBA00022741"/>
    </source>
</evidence>
<keyword evidence="7" id="KW-1185">Reference proteome</keyword>
<dbReference type="Proteomes" id="UP000594463">
    <property type="component" value="Chromosome"/>
</dbReference>
<dbReference type="GO" id="GO:0005886">
    <property type="term" value="C:plasma membrane"/>
    <property type="evidence" value="ECO:0007669"/>
    <property type="project" value="TreeGrafter"/>
</dbReference>
<protein>
    <submittedName>
        <fullName evidence="6">Putative ABC transporter ATP-binding protein YknY</fullName>
        <ecNumber evidence="6">3.6.3.-</ecNumber>
    </submittedName>
</protein>